<feature type="domain" description="Knr4/Smi1-like" evidence="1">
    <location>
        <begin position="26"/>
        <end position="205"/>
    </location>
</feature>
<dbReference type="Proteomes" id="UP000634660">
    <property type="component" value="Unassembled WGS sequence"/>
</dbReference>
<reference evidence="2" key="2">
    <citation type="submission" date="2020-09" db="EMBL/GenBank/DDBJ databases">
        <authorList>
            <person name="Sun Q."/>
            <person name="Ohkuma M."/>
        </authorList>
    </citation>
    <scope>NUCLEOTIDE SEQUENCE</scope>
    <source>
        <strain evidence="2">JCM 4834</strain>
    </source>
</reference>
<comment type="caution">
    <text evidence="2">The sequence shown here is derived from an EMBL/GenBank/DDBJ whole genome shotgun (WGS) entry which is preliminary data.</text>
</comment>
<dbReference type="Gene3D" id="3.40.1580.10">
    <property type="entry name" value="SMI1/KNR4-like"/>
    <property type="match status" value="1"/>
</dbReference>
<sequence>MIALGAQPSSGELFGSHGHRWILEDPLTDDGLADLEAQVGVRLPDDYRSFLTCVGAGGAGPAYGLFPVRRVQGRWRWEGDGAELADLAMLARPFPEHGPDPEALDALLAVRPEEEDFEEIEDFDDAIEAWDERWEPLMFAPERTAGAIVISHLGCAQREWLIISGTHRGTVWSDCRADDADLVPLLNQHGKPVTFAHWYTDWLRKAELTAHRPGTNA</sequence>
<evidence type="ECO:0000259" key="1">
    <source>
        <dbReference type="SMART" id="SM00860"/>
    </source>
</evidence>
<protein>
    <recommendedName>
        <fullName evidence="1">Knr4/Smi1-like domain-containing protein</fullName>
    </recommendedName>
</protein>
<dbReference type="InterPro" id="IPR018958">
    <property type="entry name" value="Knr4/Smi1-like_dom"/>
</dbReference>
<proteinExistence type="predicted"/>
<dbReference type="Pfam" id="PF09346">
    <property type="entry name" value="SMI1_KNR4"/>
    <property type="match status" value="1"/>
</dbReference>
<reference evidence="2" key="1">
    <citation type="journal article" date="2014" name="Int. J. Syst. Evol. Microbiol.">
        <title>Complete genome sequence of Corynebacterium casei LMG S-19264T (=DSM 44701T), isolated from a smear-ripened cheese.</title>
        <authorList>
            <consortium name="US DOE Joint Genome Institute (JGI-PGF)"/>
            <person name="Walter F."/>
            <person name="Albersmeier A."/>
            <person name="Kalinowski J."/>
            <person name="Ruckert C."/>
        </authorList>
    </citation>
    <scope>NUCLEOTIDE SEQUENCE</scope>
    <source>
        <strain evidence="2">JCM 4834</strain>
    </source>
</reference>
<dbReference type="EMBL" id="BMVX01000028">
    <property type="protein sequence ID" value="GGZ89970.1"/>
    <property type="molecule type" value="Genomic_DNA"/>
</dbReference>
<dbReference type="SMART" id="SM00860">
    <property type="entry name" value="SMI1_KNR4"/>
    <property type="match status" value="1"/>
</dbReference>
<accession>A0A918R7L8</accession>
<name>A0A918R7L8_9ACTN</name>
<organism evidence="2 3">
    <name type="scientific">Streptomyces subrutilus</name>
    <dbReference type="NCBI Taxonomy" id="36818"/>
    <lineage>
        <taxon>Bacteria</taxon>
        <taxon>Bacillati</taxon>
        <taxon>Actinomycetota</taxon>
        <taxon>Actinomycetes</taxon>
        <taxon>Kitasatosporales</taxon>
        <taxon>Streptomycetaceae</taxon>
        <taxon>Streptomyces</taxon>
    </lineage>
</organism>
<gene>
    <name evidence="2" type="ORF">GCM10010371_57350</name>
</gene>
<dbReference type="SUPFAM" id="SSF160631">
    <property type="entry name" value="SMI1/KNR4-like"/>
    <property type="match status" value="1"/>
</dbReference>
<evidence type="ECO:0000313" key="2">
    <source>
        <dbReference type="EMBL" id="GGZ89970.1"/>
    </source>
</evidence>
<dbReference type="InterPro" id="IPR037883">
    <property type="entry name" value="Knr4/Smi1-like_sf"/>
</dbReference>
<dbReference type="AlphaFoldDB" id="A0A918R7L8"/>
<evidence type="ECO:0000313" key="3">
    <source>
        <dbReference type="Proteomes" id="UP000634660"/>
    </source>
</evidence>